<gene>
    <name evidence="1" type="ORF">E5K02_24925</name>
</gene>
<protein>
    <submittedName>
        <fullName evidence="1">Uncharacterized protein</fullName>
    </submittedName>
</protein>
<organism evidence="1 2">
    <name type="scientific">Hymenobacter metallicola</name>
    <dbReference type="NCBI Taxonomy" id="2563114"/>
    <lineage>
        <taxon>Bacteria</taxon>
        <taxon>Pseudomonadati</taxon>
        <taxon>Bacteroidota</taxon>
        <taxon>Cytophagia</taxon>
        <taxon>Cytophagales</taxon>
        <taxon>Hymenobacteraceae</taxon>
        <taxon>Hymenobacter</taxon>
    </lineage>
</organism>
<keyword evidence="2" id="KW-1185">Reference proteome</keyword>
<accession>A0A4Z0PUP5</accession>
<name>A0A4Z0PUP5_9BACT</name>
<reference evidence="1 2" key="1">
    <citation type="submission" date="2019-04" db="EMBL/GenBank/DDBJ databases">
        <authorList>
            <person name="Feng G."/>
            <person name="Zhang J."/>
            <person name="Zhu H."/>
        </authorList>
    </citation>
    <scope>NUCLEOTIDE SEQUENCE [LARGE SCALE GENOMIC DNA]</scope>
    <source>
        <strain evidence="1 2">9PBR-1</strain>
    </source>
</reference>
<comment type="caution">
    <text evidence="1">The sequence shown here is derived from an EMBL/GenBank/DDBJ whole genome shotgun (WGS) entry which is preliminary data.</text>
</comment>
<dbReference type="RefSeq" id="WP_135399179.1">
    <property type="nucleotide sequence ID" value="NZ_SRMB01000008.1"/>
</dbReference>
<dbReference type="AlphaFoldDB" id="A0A4Z0PUP5"/>
<dbReference type="EMBL" id="SRMB01000008">
    <property type="protein sequence ID" value="TGE21009.1"/>
    <property type="molecule type" value="Genomic_DNA"/>
</dbReference>
<dbReference type="Proteomes" id="UP000298471">
    <property type="component" value="Unassembled WGS sequence"/>
</dbReference>
<proteinExistence type="predicted"/>
<evidence type="ECO:0000313" key="2">
    <source>
        <dbReference type="Proteomes" id="UP000298471"/>
    </source>
</evidence>
<sequence length="179" mass="20152">MTDRTGFSFEVDSLRLPFAHQQRLLRGAYFIGSMLEDSAARNTYGGGAFYCGQVRSLLHSSRASCHHVVYAGADEFNGLFLVIGYPDRPANLYLSGSVGSSYTEGGYFHMYDVTRGFVLNDSTVLTKTERSSYAYRGTNQVSYTDSISRLYRIDHRASRFVLLHLDSIRTNLPGNFWPE</sequence>
<evidence type="ECO:0000313" key="1">
    <source>
        <dbReference type="EMBL" id="TGE21009.1"/>
    </source>
</evidence>